<feature type="region of interest" description="Disordered" evidence="1">
    <location>
        <begin position="547"/>
        <end position="569"/>
    </location>
</feature>
<keyword evidence="4" id="KW-1185">Reference proteome</keyword>
<evidence type="ECO:0000313" key="4">
    <source>
        <dbReference type="Proteomes" id="UP001497444"/>
    </source>
</evidence>
<dbReference type="EMBL" id="OZ020100">
    <property type="protein sequence ID" value="CAK9272938.1"/>
    <property type="molecule type" value="Genomic_DNA"/>
</dbReference>
<dbReference type="PROSITE" id="PS51412">
    <property type="entry name" value="MACPF_2"/>
    <property type="match status" value="1"/>
</dbReference>
<accession>A0ABP0X511</accession>
<reference evidence="3" key="1">
    <citation type="submission" date="2024-02" db="EMBL/GenBank/DDBJ databases">
        <authorList>
            <consortium name="ELIXIR-Norway"/>
            <consortium name="Elixir Norway"/>
        </authorList>
    </citation>
    <scope>NUCLEOTIDE SEQUENCE</scope>
</reference>
<dbReference type="Pfam" id="PF01823">
    <property type="entry name" value="MACPF"/>
    <property type="match status" value="1"/>
</dbReference>
<proteinExistence type="predicted"/>
<gene>
    <name evidence="3" type="ORF">CSSPJE1EN1_LOCUS18416</name>
</gene>
<name>A0ABP0X511_9BRYO</name>
<dbReference type="InterPro" id="IPR020864">
    <property type="entry name" value="MACPF"/>
</dbReference>
<dbReference type="PANTHER" id="PTHR33199">
    <property type="entry name" value="MACPF DOMAIN-CONTAINING PROTEIN CAD1"/>
    <property type="match status" value="1"/>
</dbReference>
<protein>
    <recommendedName>
        <fullName evidence="2">MACPF domain-containing protein</fullName>
    </recommendedName>
</protein>
<evidence type="ECO:0000259" key="2">
    <source>
        <dbReference type="PROSITE" id="PS51412"/>
    </source>
</evidence>
<dbReference type="InterPro" id="IPR044663">
    <property type="entry name" value="CAD1/NSL1-like"/>
</dbReference>
<dbReference type="SMART" id="SM00457">
    <property type="entry name" value="MACPF"/>
    <property type="match status" value="1"/>
</dbReference>
<organism evidence="3 4">
    <name type="scientific">Sphagnum jensenii</name>
    <dbReference type="NCBI Taxonomy" id="128206"/>
    <lineage>
        <taxon>Eukaryota</taxon>
        <taxon>Viridiplantae</taxon>
        <taxon>Streptophyta</taxon>
        <taxon>Embryophyta</taxon>
        <taxon>Bryophyta</taxon>
        <taxon>Sphagnophytina</taxon>
        <taxon>Sphagnopsida</taxon>
        <taxon>Sphagnales</taxon>
        <taxon>Sphagnaceae</taxon>
        <taxon>Sphagnum</taxon>
    </lineage>
</organism>
<dbReference type="Proteomes" id="UP001497444">
    <property type="component" value="Chromosome 5"/>
</dbReference>
<dbReference type="PANTHER" id="PTHR33199:SF1">
    <property type="entry name" value="OS01G0958700 PROTEIN"/>
    <property type="match status" value="1"/>
</dbReference>
<evidence type="ECO:0000313" key="3">
    <source>
        <dbReference type="EMBL" id="CAK9272938.1"/>
    </source>
</evidence>
<sequence length="619" mass="68774">MFAKKSEGFVTRTTLVASKSLQAVQHTALEAAQALGGGFDVTSDFRLGFVKGSAGSVLVKIDQENLQNLVPAAGIVIPNVSRDIKCVPGERTHYKSDILPFVEMSERFNQGAAIEGKMPLGLFNSMYSFNGPWQTDQQSTKALALHGWFIKLFSLQLTQYPLILHDQVRDAVPSLWDPKALASFIEKYGTHIIVGVVIGGKDVVYVRQRQSSPATVTEVQKLIQTVADNRFLGQANRERTVKEKVNPYPHYHHSLSLLDKKDWGSFKTSGIMQDGTWDMLLYLRRGGDDMVDSHSIWLASVPAAPDVIAIRFVSIASLLRGVSGINFLSHAINLYLQFKPPIEELQYFLEFQTPIQWSPTGSDLGLGPQRKEPVFPVIQFSLMGPKLYINTTQVSVGRRPVTGLRLCLEGKKCNRLAIHLLHLSTLPQIFQPHWDSHVSIGAPMWKSPEEQDIQWFEPVQWKAFSHVSTAPIEHSESWVGDSNDAFIVTGAQLQVWDFGMKNVLYMKLLYSRVPKCSIRRSVWGDMPATSQKSGLLSQLGLTGSTGNPQRAPALNLNPAAQPGRSDAVTPNPKLLKFVDLTEMKRGPQDTPGHWLVSGAKLDVDGGKISLRVKYSLLHY</sequence>
<feature type="compositionally biased region" description="Low complexity" evidence="1">
    <location>
        <begin position="547"/>
        <end position="562"/>
    </location>
</feature>
<evidence type="ECO:0000256" key="1">
    <source>
        <dbReference type="SAM" id="MobiDB-lite"/>
    </source>
</evidence>
<feature type="domain" description="MACPF" evidence="2">
    <location>
        <begin position="18"/>
        <end position="349"/>
    </location>
</feature>